<dbReference type="NCBIfam" id="TIGR01549">
    <property type="entry name" value="HAD-SF-IA-v1"/>
    <property type="match status" value="1"/>
</dbReference>
<dbReference type="InterPro" id="IPR036412">
    <property type="entry name" value="HAD-like_sf"/>
</dbReference>
<dbReference type="AlphaFoldDB" id="A0A0C2YDD6"/>
<dbReference type="SFLD" id="SFLDG01129">
    <property type="entry name" value="C1.5:_HAD__Beta-PGM__Phosphata"/>
    <property type="match status" value="1"/>
</dbReference>
<proteinExistence type="inferred from homology"/>
<dbReference type="PANTHER" id="PTHR43434">
    <property type="entry name" value="PHOSPHOGLYCOLATE PHOSPHATASE"/>
    <property type="match status" value="1"/>
</dbReference>
<feature type="binding site" evidence="10">
    <location>
        <position position="169"/>
    </location>
    <ligand>
        <name>Mg(2+)</name>
        <dbReference type="ChEBI" id="CHEBI:18420"/>
    </ligand>
</feature>
<evidence type="ECO:0000256" key="3">
    <source>
        <dbReference type="ARBA" id="ARBA00004818"/>
    </source>
</evidence>
<dbReference type="InterPro" id="IPR041492">
    <property type="entry name" value="HAD_2"/>
</dbReference>
<dbReference type="InterPro" id="IPR023198">
    <property type="entry name" value="PGP-like_dom2"/>
</dbReference>
<dbReference type="Proteomes" id="UP000031971">
    <property type="component" value="Unassembled WGS sequence"/>
</dbReference>
<dbReference type="Gene3D" id="1.10.150.240">
    <property type="entry name" value="Putative phosphatase, domain 2"/>
    <property type="match status" value="1"/>
</dbReference>
<dbReference type="RefSeq" id="WP_009871227.1">
    <property type="nucleotide sequence ID" value="NZ_JXSL01000030.1"/>
</dbReference>
<evidence type="ECO:0000256" key="1">
    <source>
        <dbReference type="ARBA" id="ARBA00000830"/>
    </source>
</evidence>
<dbReference type="NCBIfam" id="TIGR01509">
    <property type="entry name" value="HAD-SF-IA-v3"/>
    <property type="match status" value="1"/>
</dbReference>
<keyword evidence="9 10" id="KW-0119">Carbohydrate metabolism</keyword>
<dbReference type="InterPro" id="IPR006439">
    <property type="entry name" value="HAD-SF_hydro_IA"/>
</dbReference>
<evidence type="ECO:0000256" key="10">
    <source>
        <dbReference type="HAMAP-Rule" id="MF_00495"/>
    </source>
</evidence>
<feature type="binding site" evidence="10">
    <location>
        <position position="8"/>
    </location>
    <ligand>
        <name>Mg(2+)</name>
        <dbReference type="ChEBI" id="CHEBI:18420"/>
    </ligand>
</feature>
<accession>A0A0C2YDD6</accession>
<dbReference type="UniPathway" id="UPA00865">
    <property type="reaction ID" value="UER00834"/>
</dbReference>
<evidence type="ECO:0000256" key="5">
    <source>
        <dbReference type="ARBA" id="ARBA00013078"/>
    </source>
</evidence>
<dbReference type="SFLD" id="SFLDG01135">
    <property type="entry name" value="C1.5.6:_HAD__Beta-PGM__Phospha"/>
    <property type="match status" value="1"/>
</dbReference>
<dbReference type="EC" id="3.1.3.18" evidence="5 10"/>
<dbReference type="EMBL" id="JXSL01000030">
    <property type="protein sequence ID" value="KIL97714.1"/>
    <property type="molecule type" value="Genomic_DNA"/>
</dbReference>
<dbReference type="FunFam" id="3.40.50.1000:FF:000022">
    <property type="entry name" value="Phosphoglycolate phosphatase"/>
    <property type="match status" value="1"/>
</dbReference>
<dbReference type="InterPro" id="IPR050155">
    <property type="entry name" value="HAD-like_hydrolase_sf"/>
</dbReference>
<comment type="caution">
    <text evidence="11">The sequence shown here is derived from an EMBL/GenBank/DDBJ whole genome shotgun (WGS) entry which is preliminary data.</text>
</comment>
<dbReference type="SUPFAM" id="SSF56784">
    <property type="entry name" value="HAD-like"/>
    <property type="match status" value="1"/>
</dbReference>
<evidence type="ECO:0000256" key="2">
    <source>
        <dbReference type="ARBA" id="ARBA00001946"/>
    </source>
</evidence>
<dbReference type="GO" id="GO:0005975">
    <property type="term" value="P:carbohydrate metabolic process"/>
    <property type="evidence" value="ECO:0007669"/>
    <property type="project" value="InterPro"/>
</dbReference>
<dbReference type="SFLD" id="SFLDS00003">
    <property type="entry name" value="Haloacid_Dehalogenase"/>
    <property type="match status" value="1"/>
</dbReference>
<dbReference type="GO" id="GO:0046872">
    <property type="term" value="F:metal ion binding"/>
    <property type="evidence" value="ECO:0007669"/>
    <property type="project" value="UniProtKB-KW"/>
</dbReference>
<evidence type="ECO:0000256" key="6">
    <source>
        <dbReference type="ARBA" id="ARBA00022723"/>
    </source>
</evidence>
<name>A0A0C2YDD6_PARME</name>
<evidence type="ECO:0000313" key="12">
    <source>
        <dbReference type="Proteomes" id="UP000031971"/>
    </source>
</evidence>
<keyword evidence="8 10" id="KW-0460">Magnesium</keyword>
<protein>
    <recommendedName>
        <fullName evidence="5 10">Phosphoglycolate phosphatase</fullName>
        <shortName evidence="10">PGP</shortName>
        <shortName evidence="10">PGPase</shortName>
        <ecNumber evidence="5 10">3.1.3.18</ecNumber>
    </recommendedName>
</protein>
<evidence type="ECO:0000256" key="4">
    <source>
        <dbReference type="ARBA" id="ARBA00006171"/>
    </source>
</evidence>
<evidence type="ECO:0000256" key="7">
    <source>
        <dbReference type="ARBA" id="ARBA00022801"/>
    </source>
</evidence>
<comment type="cofactor">
    <cofactor evidence="2 10">
        <name>Mg(2+)</name>
        <dbReference type="ChEBI" id="CHEBI:18420"/>
    </cofactor>
</comment>
<dbReference type="GO" id="GO:0005829">
    <property type="term" value="C:cytosol"/>
    <property type="evidence" value="ECO:0007669"/>
    <property type="project" value="TreeGrafter"/>
</dbReference>
<dbReference type="GO" id="GO:0006281">
    <property type="term" value="P:DNA repair"/>
    <property type="evidence" value="ECO:0007669"/>
    <property type="project" value="TreeGrafter"/>
</dbReference>
<evidence type="ECO:0000313" key="11">
    <source>
        <dbReference type="EMBL" id="KIL97714.1"/>
    </source>
</evidence>
<organism evidence="11 12">
    <name type="scientific">Paramagnetospirillum magnetotacticum MS-1</name>
    <dbReference type="NCBI Taxonomy" id="272627"/>
    <lineage>
        <taxon>Bacteria</taxon>
        <taxon>Pseudomonadati</taxon>
        <taxon>Pseudomonadota</taxon>
        <taxon>Alphaproteobacteria</taxon>
        <taxon>Rhodospirillales</taxon>
        <taxon>Magnetospirillaceae</taxon>
        <taxon>Paramagnetospirillum</taxon>
    </lineage>
</organism>
<dbReference type="InterPro" id="IPR023214">
    <property type="entry name" value="HAD_sf"/>
</dbReference>
<dbReference type="OrthoDB" id="9793014at2"/>
<dbReference type="HAMAP" id="MF_00495">
    <property type="entry name" value="GPH_hydrolase_bact"/>
    <property type="match status" value="1"/>
</dbReference>
<feature type="binding site" evidence="10">
    <location>
        <position position="10"/>
    </location>
    <ligand>
        <name>Mg(2+)</name>
        <dbReference type="ChEBI" id="CHEBI:18420"/>
    </ligand>
</feature>
<dbReference type="GO" id="GO:0008967">
    <property type="term" value="F:phosphoglycolate phosphatase activity"/>
    <property type="evidence" value="ECO:0007669"/>
    <property type="project" value="UniProtKB-UniRule"/>
</dbReference>
<dbReference type="Pfam" id="PF13419">
    <property type="entry name" value="HAD_2"/>
    <property type="match status" value="1"/>
</dbReference>
<dbReference type="STRING" id="272627.CCC_00775"/>
<comment type="similarity">
    <text evidence="4 10">Belongs to the HAD-like hydrolase superfamily. CbbY/CbbZ/Gph/YieH family.</text>
</comment>
<keyword evidence="7 10" id="KW-0378">Hydrolase</keyword>
<dbReference type="GO" id="GO:0046295">
    <property type="term" value="P:glycolate biosynthetic process"/>
    <property type="evidence" value="ECO:0007669"/>
    <property type="project" value="UniProtKB-UniRule"/>
</dbReference>
<sequence>MALAVVFDLDGTLIDSAPDVRAALNRLLAEEGRPQLTLPQVQELVGEGARPLIERAWAATGESAAADAVSGLIERYLGHYRAHPADHTHIYDGVVALLEGLRAQGALLGICTNKPSGMTGIVLDALDLTRHFRAVVGGDHPRRKPDGDHILETLRRMDAKPEDAVYVGDSITDVQAARHAGIPVVAVDWGYARMPVEKLRADRLISHFRDLTAAIGELRP</sequence>
<dbReference type="PANTHER" id="PTHR43434:SF1">
    <property type="entry name" value="PHOSPHOGLYCOLATE PHOSPHATASE"/>
    <property type="match status" value="1"/>
</dbReference>
<dbReference type="NCBIfam" id="TIGR01449">
    <property type="entry name" value="PGP_bact"/>
    <property type="match status" value="1"/>
</dbReference>
<dbReference type="InterPro" id="IPR037512">
    <property type="entry name" value="PGPase_prok"/>
</dbReference>
<comment type="catalytic activity">
    <reaction evidence="1 10">
        <text>2-phosphoglycolate + H2O = glycolate + phosphate</text>
        <dbReference type="Rhea" id="RHEA:14369"/>
        <dbReference type="ChEBI" id="CHEBI:15377"/>
        <dbReference type="ChEBI" id="CHEBI:29805"/>
        <dbReference type="ChEBI" id="CHEBI:43474"/>
        <dbReference type="ChEBI" id="CHEBI:58033"/>
        <dbReference type="EC" id="3.1.3.18"/>
    </reaction>
</comment>
<feature type="active site" description="Nucleophile" evidence="10">
    <location>
        <position position="8"/>
    </location>
</feature>
<evidence type="ECO:0000256" key="8">
    <source>
        <dbReference type="ARBA" id="ARBA00022842"/>
    </source>
</evidence>
<evidence type="ECO:0000256" key="9">
    <source>
        <dbReference type="ARBA" id="ARBA00023277"/>
    </source>
</evidence>
<keyword evidence="6 10" id="KW-0479">Metal-binding</keyword>
<keyword evidence="12" id="KW-1185">Reference proteome</keyword>
<comment type="function">
    <text evidence="10">Specifically catalyzes the dephosphorylation of 2-phosphoglycolate. Is involved in the dissimilation of the intracellular 2-phosphoglycolate formed during the DNA repair of 3'-phosphoglycolate ends, a major class of DNA lesions induced by oxidative stress.</text>
</comment>
<reference evidence="11 12" key="1">
    <citation type="submission" date="2015-01" db="EMBL/GenBank/DDBJ databases">
        <title>Genome Sequence of Magnetospirillum magnetotacticum Strain MS-1.</title>
        <authorList>
            <person name="Marinov G.K."/>
            <person name="Smalley M.D."/>
            <person name="DeSalvo G."/>
        </authorList>
    </citation>
    <scope>NUCLEOTIDE SEQUENCE [LARGE SCALE GENOMIC DNA]</scope>
    <source>
        <strain evidence="11 12">MS-1</strain>
    </source>
</reference>
<comment type="pathway">
    <text evidence="3 10">Organic acid metabolism; glycolate biosynthesis; glycolate from 2-phosphoglycolate: step 1/1.</text>
</comment>
<gene>
    <name evidence="11" type="ORF">CCC_00775</name>
</gene>
<dbReference type="Gene3D" id="3.40.50.1000">
    <property type="entry name" value="HAD superfamily/HAD-like"/>
    <property type="match status" value="1"/>
</dbReference>